<evidence type="ECO:0000256" key="6">
    <source>
        <dbReference type="ARBA" id="ARBA00023277"/>
    </source>
</evidence>
<evidence type="ECO:0000256" key="2">
    <source>
        <dbReference type="ARBA" id="ARBA00022525"/>
    </source>
</evidence>
<name>A0ABQ6VET9_9CORY</name>
<dbReference type="EMBL" id="WBZJ01000001">
    <property type="protein sequence ID" value="KAB3522919.1"/>
    <property type="molecule type" value="Genomic_DNA"/>
</dbReference>
<keyword evidence="4" id="KW-0732">Signal</keyword>
<protein>
    <submittedName>
        <fullName evidence="10">Prolyl oligopeptidase family serine peptidase</fullName>
    </submittedName>
</protein>
<evidence type="ECO:0000313" key="11">
    <source>
        <dbReference type="Proteomes" id="UP000436181"/>
    </source>
</evidence>
<dbReference type="PANTHER" id="PTHR38050">
    <property type="match status" value="1"/>
</dbReference>
<keyword evidence="8" id="KW-0472">Membrane</keyword>
<feature type="domain" description="Peptidase S9 prolyl oligopeptidase catalytic" evidence="9">
    <location>
        <begin position="197"/>
        <end position="298"/>
    </location>
</feature>
<evidence type="ECO:0000256" key="5">
    <source>
        <dbReference type="ARBA" id="ARBA00022801"/>
    </source>
</evidence>
<dbReference type="Gene3D" id="3.40.50.1820">
    <property type="entry name" value="alpha/beta hydrolase"/>
    <property type="match status" value="1"/>
</dbReference>
<keyword evidence="5" id="KW-0378">Hydrolase</keyword>
<organism evidence="10 11">
    <name type="scientific">Corynebacterium zhongnanshanii</name>
    <dbReference type="NCBI Taxonomy" id="2768834"/>
    <lineage>
        <taxon>Bacteria</taxon>
        <taxon>Bacillati</taxon>
        <taxon>Actinomycetota</taxon>
        <taxon>Actinomycetes</taxon>
        <taxon>Mycobacteriales</taxon>
        <taxon>Corynebacteriaceae</taxon>
        <taxon>Corynebacterium</taxon>
    </lineage>
</organism>
<keyword evidence="7" id="KW-0624">Polysaccharide degradation</keyword>
<evidence type="ECO:0000259" key="9">
    <source>
        <dbReference type="Pfam" id="PF00326"/>
    </source>
</evidence>
<keyword evidence="3" id="KW-0858">Xylan degradation</keyword>
<evidence type="ECO:0000256" key="7">
    <source>
        <dbReference type="ARBA" id="ARBA00023326"/>
    </source>
</evidence>
<dbReference type="RefSeq" id="WP_151843764.1">
    <property type="nucleotide sequence ID" value="NZ_WBZJ01000001.1"/>
</dbReference>
<keyword evidence="6" id="KW-0119">Carbohydrate metabolism</keyword>
<dbReference type="InterPro" id="IPR043595">
    <property type="entry name" value="FaeB/C/D"/>
</dbReference>
<dbReference type="Pfam" id="PF00326">
    <property type="entry name" value="Peptidase_S9"/>
    <property type="match status" value="1"/>
</dbReference>
<evidence type="ECO:0000256" key="1">
    <source>
        <dbReference type="ARBA" id="ARBA00004613"/>
    </source>
</evidence>
<dbReference type="PANTHER" id="PTHR38050:SF2">
    <property type="entry name" value="FERULOYL ESTERASE C-RELATED"/>
    <property type="match status" value="1"/>
</dbReference>
<comment type="subcellular location">
    <subcellularLocation>
        <location evidence="1">Secreted</location>
    </subcellularLocation>
</comment>
<evidence type="ECO:0000256" key="8">
    <source>
        <dbReference type="SAM" id="Phobius"/>
    </source>
</evidence>
<feature type="transmembrane region" description="Helical" evidence="8">
    <location>
        <begin position="21"/>
        <end position="43"/>
    </location>
</feature>
<sequence>MHFPPSRGDVPRDDVNRRRRRTIAGVIGAVAAVALSAGVGAAVQKYTGWNQADWDHHISIQEPGMLPPLQQAVGVKESGPSAQDIPVQLRLVDNPRPLENLPEPGRISEVRINSAGLDRRYLVYVPENAQRTGADIADPLPLILTYHGYNESPQDISRYSGMERAGGIVVYPLGVKKSWAGAPYAKSTKEQDQWFTRDIIDQIASTYQVDNNRIFAAGMSNGGGFVYEMACDMPDMFAAVASVAGAYYTDTWSGCAGQQDGSSGGANPQDTQFPRNTSIPFLEIHGRQDDRIKYEGGHRYRTDYLAAPKATALYAQRSGCEAAPTTTAATPRVLRTQWTNCAEGNEIVHLAITDAGHVWPGEIQQLSGASALGDAPQDTTAVTATSEIIAFFTRHGLQKAQG</sequence>
<evidence type="ECO:0000256" key="3">
    <source>
        <dbReference type="ARBA" id="ARBA00022651"/>
    </source>
</evidence>
<accession>A0ABQ6VET9</accession>
<reference evidence="10 11" key="1">
    <citation type="submission" date="2019-10" db="EMBL/GenBank/DDBJ databases">
        <title>Corynebacterium sp novel species isolated from the respiratory tract of Marmot.</title>
        <authorList>
            <person name="Zhang G."/>
        </authorList>
    </citation>
    <scope>NUCLEOTIDE SEQUENCE [LARGE SCALE GENOMIC DNA]</scope>
    <source>
        <strain evidence="10 11">336</strain>
    </source>
</reference>
<comment type="caution">
    <text evidence="10">The sequence shown here is derived from an EMBL/GenBank/DDBJ whole genome shotgun (WGS) entry which is preliminary data.</text>
</comment>
<evidence type="ECO:0000313" key="10">
    <source>
        <dbReference type="EMBL" id="KAB3522919.1"/>
    </source>
</evidence>
<dbReference type="Proteomes" id="UP000436181">
    <property type="component" value="Unassembled WGS sequence"/>
</dbReference>
<gene>
    <name evidence="10" type="ORF">F8377_01760</name>
</gene>
<keyword evidence="11" id="KW-1185">Reference proteome</keyword>
<keyword evidence="8" id="KW-0812">Transmembrane</keyword>
<evidence type="ECO:0000256" key="4">
    <source>
        <dbReference type="ARBA" id="ARBA00022729"/>
    </source>
</evidence>
<dbReference type="InterPro" id="IPR029058">
    <property type="entry name" value="AB_hydrolase_fold"/>
</dbReference>
<keyword evidence="8" id="KW-1133">Transmembrane helix</keyword>
<dbReference type="InterPro" id="IPR001375">
    <property type="entry name" value="Peptidase_S9_cat"/>
</dbReference>
<dbReference type="SUPFAM" id="SSF53474">
    <property type="entry name" value="alpha/beta-Hydrolases"/>
    <property type="match status" value="1"/>
</dbReference>
<keyword evidence="2" id="KW-0964">Secreted</keyword>
<proteinExistence type="predicted"/>